<keyword evidence="1" id="KW-1133">Transmembrane helix</keyword>
<proteinExistence type="predicted"/>
<protein>
    <submittedName>
        <fullName evidence="2">Uncharacterized protein</fullName>
    </submittedName>
</protein>
<feature type="transmembrane region" description="Helical" evidence="1">
    <location>
        <begin position="117"/>
        <end position="137"/>
    </location>
</feature>
<feature type="transmembrane region" description="Helical" evidence="1">
    <location>
        <begin position="91"/>
        <end position="111"/>
    </location>
</feature>
<evidence type="ECO:0000313" key="3">
    <source>
        <dbReference type="Proteomes" id="UP001600943"/>
    </source>
</evidence>
<keyword evidence="1" id="KW-0472">Membrane</keyword>
<keyword evidence="1" id="KW-0812">Transmembrane</keyword>
<evidence type="ECO:0000313" key="2">
    <source>
        <dbReference type="EMBL" id="GAA6408328.1"/>
    </source>
</evidence>
<keyword evidence="3" id="KW-1185">Reference proteome</keyword>
<dbReference type="EMBL" id="BAABYW010000001">
    <property type="protein sequence ID" value="GAA6408328.1"/>
    <property type="molecule type" value="Genomic_DNA"/>
</dbReference>
<reference evidence="2 3" key="1">
    <citation type="submission" date="2024-04" db="EMBL/GenBank/DDBJ databases">
        <title>Defined microbial consortia suppress multidrug-resistant proinflammatory Enterobacteriaceae via ecological control.</title>
        <authorList>
            <person name="Furuichi M."/>
            <person name="Kawaguchi T."/>
            <person name="Pust M."/>
            <person name="Yasuma K."/>
            <person name="Plichta D."/>
            <person name="Hasegawa N."/>
            <person name="Ohya T."/>
            <person name="Bhattarai S."/>
            <person name="Sasajima S."/>
            <person name="Aoto Y."/>
            <person name="Tuganbaev T."/>
            <person name="Yaginuma M."/>
            <person name="Ueda M."/>
            <person name="Okahashi N."/>
            <person name="Amafuji K."/>
            <person name="Kiridooshi Y."/>
            <person name="Sugita K."/>
            <person name="Strazar M."/>
            <person name="Skelly A."/>
            <person name="Suda W."/>
            <person name="Hattori M."/>
            <person name="Nakamoto N."/>
            <person name="Caballero S."/>
            <person name="Norman J."/>
            <person name="Olle B."/>
            <person name="Tanoue T."/>
            <person name="Arita M."/>
            <person name="Bucci V."/>
            <person name="Atarashi K."/>
            <person name="Xavier R."/>
            <person name="Honda K."/>
        </authorList>
    </citation>
    <scope>NUCLEOTIDE SEQUENCE [LARGE SCALE GENOMIC DNA]</scope>
    <source>
        <strain evidence="3">k04-0078-D8-1</strain>
    </source>
</reference>
<dbReference type="RefSeq" id="WP_095172977.1">
    <property type="nucleotide sequence ID" value="NZ_BAABYW010000001.1"/>
</dbReference>
<accession>A0ABQ0BA62</accession>
<name>A0ABQ0BA62_9FIRM</name>
<comment type="caution">
    <text evidence="2">The sequence shown here is derived from an EMBL/GenBank/DDBJ whole genome shotgun (WGS) entry which is preliminary data.</text>
</comment>
<organism evidence="2 3">
    <name type="scientific">Blautia hominis</name>
    <dbReference type="NCBI Taxonomy" id="2025493"/>
    <lineage>
        <taxon>Bacteria</taxon>
        <taxon>Bacillati</taxon>
        <taxon>Bacillota</taxon>
        <taxon>Clostridia</taxon>
        <taxon>Lachnospirales</taxon>
        <taxon>Lachnospiraceae</taxon>
        <taxon>Blautia</taxon>
    </lineage>
</organism>
<evidence type="ECO:0000256" key="1">
    <source>
        <dbReference type="SAM" id="Phobius"/>
    </source>
</evidence>
<gene>
    <name evidence="2" type="ORF">K040078D81_24450</name>
</gene>
<dbReference type="Proteomes" id="UP001600943">
    <property type="component" value="Unassembled WGS sequence"/>
</dbReference>
<sequence length="173" mass="19400">MSEKNFIGYEYKDISVKQEMESVYADGYENFGWSLEGTSSPATGIGTVSMKFKRDRKIGNKAELTRMERQFDSNVEQINSLEASKSVKASVVAYSLGIIGSAFMAGSVFAVTHQPPMVALCIILAIPGFIGWILPYFSYRAIRKNKTIQVTPLIEQKYDEIYQICQKANELLN</sequence>